<gene>
    <name evidence="2" type="ORF">CAL20_12600</name>
</gene>
<dbReference type="OrthoDB" id="8665562at2"/>
<evidence type="ECO:0000313" key="3">
    <source>
        <dbReference type="Proteomes" id="UP000216885"/>
    </source>
</evidence>
<keyword evidence="1" id="KW-0812">Transmembrane</keyword>
<dbReference type="Proteomes" id="UP000216885">
    <property type="component" value="Unassembled WGS sequence"/>
</dbReference>
<sequence length="130" mass="14228">MISERLKRIRHLAEFVAERSGDYLELAGIELSLYRSALVTTLISSVALLFCGLGTLAFISVAAIVSFWDTDSRLLVAWLVAGAWLLITLIALTIAARNAPKNSLFSELSHQVRLDAAAARSHYAQDDHTS</sequence>
<dbReference type="RefSeq" id="WP_094821337.1">
    <property type="nucleotide sequence ID" value="NZ_NEVO01000007.1"/>
</dbReference>
<evidence type="ECO:0000313" key="2">
    <source>
        <dbReference type="EMBL" id="OZI56274.1"/>
    </source>
</evidence>
<dbReference type="EMBL" id="NEVQ01000013">
    <property type="protein sequence ID" value="OZI56274.1"/>
    <property type="molecule type" value="Genomic_DNA"/>
</dbReference>
<reference evidence="2 3" key="1">
    <citation type="submission" date="2017-05" db="EMBL/GenBank/DDBJ databases">
        <title>Complete and WGS of Bordetella genogroups.</title>
        <authorList>
            <person name="Spilker T."/>
            <person name="LiPuma J."/>
        </authorList>
    </citation>
    <scope>NUCLEOTIDE SEQUENCE [LARGE SCALE GENOMIC DNA]</scope>
    <source>
        <strain evidence="2 3">AU9919</strain>
    </source>
</reference>
<organism evidence="2 3">
    <name type="scientific">Bordetella genomosp. 4</name>
    <dbReference type="NCBI Taxonomy" id="463044"/>
    <lineage>
        <taxon>Bacteria</taxon>
        <taxon>Pseudomonadati</taxon>
        <taxon>Pseudomonadota</taxon>
        <taxon>Betaproteobacteria</taxon>
        <taxon>Burkholderiales</taxon>
        <taxon>Alcaligenaceae</taxon>
        <taxon>Bordetella</taxon>
    </lineage>
</organism>
<evidence type="ECO:0000256" key="1">
    <source>
        <dbReference type="SAM" id="Phobius"/>
    </source>
</evidence>
<feature type="transmembrane region" description="Helical" evidence="1">
    <location>
        <begin position="42"/>
        <end position="68"/>
    </location>
</feature>
<proteinExistence type="predicted"/>
<evidence type="ECO:0008006" key="4">
    <source>
        <dbReference type="Google" id="ProtNLM"/>
    </source>
</evidence>
<name>A0A261U2T7_9BORD</name>
<keyword evidence="3" id="KW-1185">Reference proteome</keyword>
<dbReference type="AlphaFoldDB" id="A0A261U2T7"/>
<keyword evidence="1" id="KW-0472">Membrane</keyword>
<feature type="transmembrane region" description="Helical" evidence="1">
    <location>
        <begin position="74"/>
        <end position="96"/>
    </location>
</feature>
<accession>A0A261U2T7</accession>
<protein>
    <recommendedName>
        <fullName evidence="4">Phage holin family protein</fullName>
    </recommendedName>
</protein>
<keyword evidence="1" id="KW-1133">Transmembrane helix</keyword>
<comment type="caution">
    <text evidence="2">The sequence shown here is derived from an EMBL/GenBank/DDBJ whole genome shotgun (WGS) entry which is preliminary data.</text>
</comment>